<reference evidence="2 3" key="1">
    <citation type="journal article" date="2010" name="Stand. Genomic Sci.">
        <title>Complete genome sequence of Segniliparus rotundus type strain (CDC 1076).</title>
        <authorList>
            <person name="Sikorski J."/>
            <person name="Lapidus A."/>
            <person name="Copeland A."/>
            <person name="Misra M."/>
            <person name="Glavina Del Rio T."/>
            <person name="Nolan M."/>
            <person name="Lucas S."/>
            <person name="Chen F."/>
            <person name="Tice H."/>
            <person name="Cheng J.F."/>
            <person name="Jando M."/>
            <person name="Schneider S."/>
            <person name="Bruce D."/>
            <person name="Goodwin L."/>
            <person name="Pitluck S."/>
            <person name="Liolios K."/>
            <person name="Mikhailova N."/>
            <person name="Pati A."/>
            <person name="Ivanova N."/>
            <person name="Mavromatis K."/>
            <person name="Chen A."/>
            <person name="Palaniappan K."/>
            <person name="Chertkov O."/>
            <person name="Land M."/>
            <person name="Hauser L."/>
            <person name="Chang Y.J."/>
            <person name="Jeffries C.D."/>
            <person name="Brettin T."/>
            <person name="Detter J.C."/>
            <person name="Han C."/>
            <person name="Rohde M."/>
            <person name="Goker M."/>
            <person name="Bristow J."/>
            <person name="Eisen J.A."/>
            <person name="Markowitz V."/>
            <person name="Hugenholtz P."/>
            <person name="Kyrpides N.C."/>
            <person name="Klenk H.P."/>
        </authorList>
    </citation>
    <scope>NUCLEOTIDE SEQUENCE [LARGE SCALE GENOMIC DNA]</scope>
    <source>
        <strain evidence="3">ATCC BAA-972 / CDC 1076 / CIP 108378 / DSM 44985 / JCM 13578</strain>
    </source>
</reference>
<organism evidence="2 3">
    <name type="scientific">Segniliparus rotundus (strain ATCC BAA-972 / CDC 1076 / CIP 108378 / DSM 44985 / JCM 13578)</name>
    <dbReference type="NCBI Taxonomy" id="640132"/>
    <lineage>
        <taxon>Bacteria</taxon>
        <taxon>Bacillati</taxon>
        <taxon>Actinomycetota</taxon>
        <taxon>Actinomycetes</taxon>
        <taxon>Mycobacteriales</taxon>
        <taxon>Segniliparaceae</taxon>
        <taxon>Segniliparus</taxon>
    </lineage>
</organism>
<dbReference type="EMBL" id="CP001958">
    <property type="protein sequence ID" value="ADG98649.1"/>
    <property type="molecule type" value="Genomic_DNA"/>
</dbReference>
<dbReference type="RefSeq" id="WP_013139099.1">
    <property type="nucleotide sequence ID" value="NC_014168.1"/>
</dbReference>
<dbReference type="HOGENOM" id="CLU_1833826_0_0_11"/>
<sequence length="140" mass="15819">MSTDAEPVSAPGPEPSALQRAQLEEMQRAFEPIDPKLAETLTSFDCRGAIPKCREEVEALWLVADGGCDVKLRERLEAHFENCPSCHTQYELEVRIKELLSKKCKSEPCAPEGLKEKLRGEIRNMLNLSHPRVDSENRDE</sequence>
<dbReference type="NCBIfam" id="TIGR03988">
    <property type="entry name" value="antisig_RsrA"/>
    <property type="match status" value="1"/>
</dbReference>
<dbReference type="AlphaFoldDB" id="D6Z9X9"/>
<accession>D6Z9X9</accession>
<evidence type="ECO:0000313" key="2">
    <source>
        <dbReference type="EMBL" id="ADG98649.1"/>
    </source>
</evidence>
<name>D6Z9X9_SEGRD</name>
<protein>
    <submittedName>
        <fullName evidence="2">Anti-sigma factor</fullName>
    </submittedName>
</protein>
<gene>
    <name evidence="2" type="ordered locus">Srot_2197</name>
</gene>
<dbReference type="Pfam" id="PF13490">
    <property type="entry name" value="zf-HC2"/>
    <property type="match status" value="1"/>
</dbReference>
<dbReference type="KEGG" id="srt:Srot_2197"/>
<dbReference type="InterPro" id="IPR027383">
    <property type="entry name" value="Znf_put"/>
</dbReference>
<proteinExistence type="predicted"/>
<keyword evidence="3" id="KW-1185">Reference proteome</keyword>
<feature type="domain" description="Putative zinc-finger" evidence="1">
    <location>
        <begin position="53"/>
        <end position="87"/>
    </location>
</feature>
<dbReference type="Proteomes" id="UP000002247">
    <property type="component" value="Chromosome"/>
</dbReference>
<evidence type="ECO:0000259" key="1">
    <source>
        <dbReference type="Pfam" id="PF13490"/>
    </source>
</evidence>
<dbReference type="STRING" id="640132.Srot_2197"/>
<dbReference type="InterPro" id="IPR024020">
    <property type="entry name" value="Anit_sigma_mycothiol_RsrA"/>
</dbReference>
<evidence type="ECO:0000313" key="3">
    <source>
        <dbReference type="Proteomes" id="UP000002247"/>
    </source>
</evidence>